<evidence type="ECO:0000313" key="4">
    <source>
        <dbReference type="EMBL" id="CCO30579.1"/>
    </source>
</evidence>
<keyword evidence="3" id="KW-0326">Glycosidase</keyword>
<comment type="similarity">
    <text evidence="1">Belongs to the glycosyl hydrolase 43 family.</text>
</comment>
<dbReference type="GO" id="GO:0005975">
    <property type="term" value="P:carbohydrate metabolic process"/>
    <property type="evidence" value="ECO:0007669"/>
    <property type="project" value="InterPro"/>
</dbReference>
<dbReference type="GO" id="GO:0004553">
    <property type="term" value="F:hydrolase activity, hydrolyzing O-glycosyl compounds"/>
    <property type="evidence" value="ECO:0007669"/>
    <property type="project" value="InterPro"/>
</dbReference>
<protein>
    <recommendedName>
        <fullName evidence="6">Glycosyl hydrolase family 43 protein</fullName>
    </recommendedName>
</protein>
<dbReference type="HOGENOM" id="CLU_1373034_0_0_1"/>
<sequence>MYAPPLGSAFQSINCYSSTNLVEWKYVGELLSLQSSGDLGPSRVVERPKVIYNPTTKQYVLYMHIDSSNYGEAKVGVATGSSVCGSYSYRGSFRPLGYESRDMGLYKDTDGTAYLLTEDRANGLRIDKLSTDYLSVVSNVYTWAEKYESPAVIKSSAGVYFMFASQLTGWNTNDNMYSTSTSLSGPWSSWKVSVLVRRG</sequence>
<dbReference type="SUPFAM" id="SSF75005">
    <property type="entry name" value="Arabinanase/levansucrase/invertase"/>
    <property type="match status" value="1"/>
</dbReference>
<organism evidence="4 5">
    <name type="scientific">Thanatephorus cucumeris (strain AG1-IB / isolate 7/3/14)</name>
    <name type="common">Lettuce bottom rot fungus</name>
    <name type="synonym">Rhizoctonia solani</name>
    <dbReference type="NCBI Taxonomy" id="1108050"/>
    <lineage>
        <taxon>Eukaryota</taxon>
        <taxon>Fungi</taxon>
        <taxon>Dikarya</taxon>
        <taxon>Basidiomycota</taxon>
        <taxon>Agaricomycotina</taxon>
        <taxon>Agaricomycetes</taxon>
        <taxon>Cantharellales</taxon>
        <taxon>Ceratobasidiaceae</taxon>
        <taxon>Rhizoctonia</taxon>
        <taxon>Rhizoctonia solani AG-1</taxon>
    </lineage>
</organism>
<dbReference type="InterPro" id="IPR006710">
    <property type="entry name" value="Glyco_hydro_43"/>
</dbReference>
<evidence type="ECO:0000256" key="3">
    <source>
        <dbReference type="ARBA" id="ARBA00023295"/>
    </source>
</evidence>
<dbReference type="EMBL" id="CAOJ01006655">
    <property type="protein sequence ID" value="CCO30579.1"/>
    <property type="molecule type" value="Genomic_DNA"/>
</dbReference>
<dbReference type="PANTHER" id="PTHR22925:SF3">
    <property type="entry name" value="GLYCOSYL HYDROLASE FAMILY PROTEIN 43"/>
    <property type="match status" value="1"/>
</dbReference>
<evidence type="ECO:0000313" key="5">
    <source>
        <dbReference type="Proteomes" id="UP000012065"/>
    </source>
</evidence>
<dbReference type="PANTHER" id="PTHR22925">
    <property type="entry name" value="GLYCOSYL HYDROLASE 43 FAMILY MEMBER"/>
    <property type="match status" value="1"/>
</dbReference>
<dbReference type="Gene3D" id="2.115.10.20">
    <property type="entry name" value="Glycosyl hydrolase domain, family 43"/>
    <property type="match status" value="1"/>
</dbReference>
<evidence type="ECO:0000256" key="1">
    <source>
        <dbReference type="ARBA" id="ARBA00009865"/>
    </source>
</evidence>
<dbReference type="InterPro" id="IPR023296">
    <property type="entry name" value="Glyco_hydro_beta-prop_sf"/>
</dbReference>
<keyword evidence="2" id="KW-0378">Hydrolase</keyword>
<reference evidence="4 5" key="1">
    <citation type="journal article" date="2013" name="J. Biotechnol.">
        <title>Establishment and interpretation of the genome sequence of the phytopathogenic fungus Rhizoctonia solani AG1-IB isolate 7/3/14.</title>
        <authorList>
            <person name="Wibberg D.W."/>
            <person name="Jelonek L.J."/>
            <person name="Rupp O.R."/>
            <person name="Hennig M.H."/>
            <person name="Eikmeyer F.E."/>
            <person name="Goesmann A.G."/>
            <person name="Hartmann A.H."/>
            <person name="Borriss R.B."/>
            <person name="Grosch R.G."/>
            <person name="Puehler A.P."/>
            <person name="Schlueter A.S."/>
        </authorList>
    </citation>
    <scope>NUCLEOTIDE SEQUENCE [LARGE SCALE GENOMIC DNA]</scope>
    <source>
        <strain evidence="5">AG1-IB / isolate 7/3/14</strain>
    </source>
</reference>
<accession>M5BTN4</accession>
<dbReference type="AlphaFoldDB" id="M5BTN4"/>
<name>M5BTN4_THACB</name>
<evidence type="ECO:0000256" key="2">
    <source>
        <dbReference type="ARBA" id="ARBA00022801"/>
    </source>
</evidence>
<gene>
    <name evidence="4" type="ORF">BN14_04609</name>
</gene>
<dbReference type="Pfam" id="PF04616">
    <property type="entry name" value="Glyco_hydro_43"/>
    <property type="match status" value="1"/>
</dbReference>
<comment type="caution">
    <text evidence="4">The sequence shown here is derived from an EMBL/GenBank/DDBJ whole genome shotgun (WGS) entry which is preliminary data.</text>
</comment>
<proteinExistence type="inferred from homology"/>
<dbReference type="Proteomes" id="UP000012065">
    <property type="component" value="Unassembled WGS sequence"/>
</dbReference>
<dbReference type="CDD" id="cd18821">
    <property type="entry name" value="GH43_Pc3Gal43A-like"/>
    <property type="match status" value="1"/>
</dbReference>
<evidence type="ECO:0008006" key="6">
    <source>
        <dbReference type="Google" id="ProtNLM"/>
    </source>
</evidence>